<evidence type="ECO:0000256" key="4">
    <source>
        <dbReference type="SAM" id="Coils"/>
    </source>
</evidence>
<dbReference type="VEuPathDB" id="FungiDB:PGUG_02854"/>
<dbReference type="GO" id="GO:0046785">
    <property type="term" value="P:microtubule polymerization"/>
    <property type="evidence" value="ECO:0007669"/>
    <property type="project" value="InterPro"/>
</dbReference>
<dbReference type="Pfam" id="PF21041">
    <property type="entry name" value="XMAP215_CLASP_TOG"/>
    <property type="match status" value="2"/>
</dbReference>
<dbReference type="InterPro" id="IPR016024">
    <property type="entry name" value="ARM-type_fold"/>
</dbReference>
<dbReference type="GO" id="GO:0000022">
    <property type="term" value="P:mitotic spindle elongation"/>
    <property type="evidence" value="ECO:0007669"/>
    <property type="project" value="UniProtKB-ARBA"/>
</dbReference>
<dbReference type="GeneID" id="5127364"/>
<feature type="transmembrane region" description="Helical" evidence="6">
    <location>
        <begin position="6"/>
        <end position="26"/>
    </location>
</feature>
<feature type="compositionally biased region" description="Basic and acidic residues" evidence="5">
    <location>
        <begin position="289"/>
        <end position="298"/>
    </location>
</feature>
<dbReference type="InterPro" id="IPR045110">
    <property type="entry name" value="XMAP215"/>
</dbReference>
<dbReference type="GO" id="GO:1990498">
    <property type="term" value="C:mitotic spindle microtubule"/>
    <property type="evidence" value="ECO:0007669"/>
    <property type="project" value="UniProtKB-ARBA"/>
</dbReference>
<keyword evidence="4" id="KW-0175">Coiled coil</keyword>
<keyword evidence="2" id="KW-0963">Cytoplasm</keyword>
<feature type="region of interest" description="Disordered" evidence="5">
    <location>
        <begin position="543"/>
        <end position="621"/>
    </location>
</feature>
<dbReference type="GO" id="GO:0044732">
    <property type="term" value="C:mitotic spindle pole body"/>
    <property type="evidence" value="ECO:0007669"/>
    <property type="project" value="UniProtKB-ARBA"/>
</dbReference>
<dbReference type="SUPFAM" id="SSF48371">
    <property type="entry name" value="ARM repeat"/>
    <property type="match status" value="1"/>
</dbReference>
<dbReference type="GO" id="GO:0061863">
    <property type="term" value="F:microtubule plus end polymerase"/>
    <property type="evidence" value="ECO:0007669"/>
    <property type="project" value="InterPro"/>
</dbReference>
<dbReference type="eggNOG" id="KOG1820">
    <property type="taxonomic scope" value="Eukaryota"/>
</dbReference>
<comment type="subcellular location">
    <subcellularLocation>
        <location evidence="1">Cytoplasm</location>
        <location evidence="1">Cytoskeleton</location>
        <location evidence="1">Microtubule organizing center</location>
        <location evidence="1">Spindle pole body</location>
    </subcellularLocation>
</comment>
<dbReference type="STRING" id="294746.A5DHV3"/>
<dbReference type="SMART" id="SM01349">
    <property type="entry name" value="TOG"/>
    <property type="match status" value="2"/>
</dbReference>
<gene>
    <name evidence="8" type="ORF">PGUG_02854</name>
</gene>
<evidence type="ECO:0000256" key="5">
    <source>
        <dbReference type="SAM" id="MobiDB-lite"/>
    </source>
</evidence>
<dbReference type="InterPro" id="IPR048491">
    <property type="entry name" value="XMAP215_CLASP_TOG"/>
</dbReference>
<feature type="domain" description="TOG" evidence="7">
    <location>
        <begin position="30"/>
        <end position="264"/>
    </location>
</feature>
<dbReference type="EMBL" id="CH408157">
    <property type="protein sequence ID" value="EDK38756.2"/>
    <property type="molecule type" value="Genomic_DNA"/>
</dbReference>
<dbReference type="GO" id="GO:0051010">
    <property type="term" value="F:microtubule plus-end binding"/>
    <property type="evidence" value="ECO:0007669"/>
    <property type="project" value="InterPro"/>
</dbReference>
<dbReference type="OMA" id="ACLNTIM"/>
<dbReference type="GO" id="GO:0030951">
    <property type="term" value="P:establishment or maintenance of microtubule cytoskeleton polarity"/>
    <property type="evidence" value="ECO:0007669"/>
    <property type="project" value="InterPro"/>
</dbReference>
<feature type="domain" description="TOG" evidence="7">
    <location>
        <begin position="310"/>
        <end position="544"/>
    </location>
</feature>
<feature type="coiled-coil region" evidence="4">
    <location>
        <begin position="637"/>
        <end position="734"/>
    </location>
</feature>
<dbReference type="FunCoup" id="A5DHV3">
    <property type="interactions" value="82"/>
</dbReference>
<dbReference type="GO" id="GO:1990571">
    <property type="term" value="P:meiotic centromere clustering"/>
    <property type="evidence" value="ECO:0007669"/>
    <property type="project" value="UniProtKB-ARBA"/>
</dbReference>
<evidence type="ECO:0000313" key="9">
    <source>
        <dbReference type="Proteomes" id="UP000001997"/>
    </source>
</evidence>
<feature type="compositionally biased region" description="Polar residues" evidence="5">
    <location>
        <begin position="560"/>
        <end position="572"/>
    </location>
</feature>
<name>A5DHV3_PICGU</name>
<sequence>MFLIFFYSLSHYLLTLSLFTLSHYFFAPRSFTNMEEYSHLPLEERLVHSVWKVRLQAYDELATQFAQDSSSFDIFSNFDLIKTIITDANVVAQEAAIGCFSTYLQHGASSQTIPRLRSAGVVSALGEKGLSSSRAGTKAKTIDCLIFMVELAGKSSDIDDVVEDVLAFTSAKLPKLVAASVNAVTSIVDSFGCVVVSPKPIVPFIPKLFAHADRNVRAEATKLCVVLYQWLGDAVSTMIFSDLKPVQQKDLTKAFDNAERTTTQKRLTRKQQLEQQQKEETNANTANEPHQEDDKGNDDINMDDAFDAFDVIPPVEVLSKFPSNFYQQIQSSQWKERKEILDEVHTILEKTARLEPSDDYTDFVRVLSKCLKDSNIIVVQLAANCVEYLAKGLREGFSKYRSMVLDQLVERTKERKASVSEALNTALDTIIQFSSLSDVLSACISGMNSKVPLVKISSTNYLCRCLLSTKEPVQESEVSTIMSVGQKLLADSQEPVRQSATQMVGTLMKLTGQRPLKPYLEKVDDNRKAKVMKVYETVQVNLKPTAVPTKNQPPPNQPQRSSLNTRDITSSDSTRKLALPGGPRSSIPSKRGATSPAKREEKPNLYGRGFASRPLPSASIPKLDSVVPELSREASFSQKDREELEKLRKEKESWAKEKVSLVHSQERLSLEKDQLSQQLEILRQQKQSATRDSENAALLLKQKDSQIIRLNSDLETAKLKIRDLDQTVEMMRLQQTSTQSHFSHSPVSPYPLNTRLTSGELSTRVHRLSIDGENDTPPVPSPQRFRSPQKVTDTTNIPPPRELDFSTNDDSWSHAAEITSQLKARIEKMKATRRGIS</sequence>
<evidence type="ECO:0000256" key="2">
    <source>
        <dbReference type="ARBA" id="ARBA00022490"/>
    </source>
</evidence>
<dbReference type="Gene3D" id="1.25.10.10">
    <property type="entry name" value="Leucine-rich Repeat Variant"/>
    <property type="match status" value="2"/>
</dbReference>
<keyword evidence="6" id="KW-0812">Transmembrane</keyword>
<dbReference type="Proteomes" id="UP000001997">
    <property type="component" value="Unassembled WGS sequence"/>
</dbReference>
<dbReference type="Pfam" id="PF21042">
    <property type="entry name" value="Stu2_CTS"/>
    <property type="match status" value="1"/>
</dbReference>
<keyword evidence="6" id="KW-1133">Transmembrane helix</keyword>
<proteinExistence type="predicted"/>
<dbReference type="FunFam" id="1.25.10.10:FF:000019">
    <property type="entry name" value="Cytoskeleton-associated protein 5"/>
    <property type="match status" value="1"/>
</dbReference>
<evidence type="ECO:0000256" key="3">
    <source>
        <dbReference type="ARBA" id="ARBA00023212"/>
    </source>
</evidence>
<dbReference type="OrthoDB" id="205662at2759"/>
<evidence type="ECO:0000259" key="7">
    <source>
        <dbReference type="SMART" id="SM01349"/>
    </source>
</evidence>
<dbReference type="InterPro" id="IPR011989">
    <property type="entry name" value="ARM-like"/>
</dbReference>
<feature type="compositionally biased region" description="Polar residues" evidence="5">
    <location>
        <begin position="784"/>
        <end position="796"/>
    </location>
</feature>
<dbReference type="GO" id="GO:0005881">
    <property type="term" value="C:cytoplasmic microtubule"/>
    <property type="evidence" value="ECO:0007669"/>
    <property type="project" value="UniProtKB-ARBA"/>
</dbReference>
<dbReference type="InterPro" id="IPR048492">
    <property type="entry name" value="Stu2_CTS"/>
</dbReference>
<accession>A5DHV3</accession>
<dbReference type="RefSeq" id="XP_001485125.2">
    <property type="nucleotide sequence ID" value="XM_001485075.1"/>
</dbReference>
<dbReference type="PANTHER" id="PTHR12609">
    <property type="entry name" value="MICROTUBULE ASSOCIATED PROTEIN XMAP215"/>
    <property type="match status" value="1"/>
</dbReference>
<protein>
    <recommendedName>
        <fullName evidence="7">TOG domain-containing protein</fullName>
    </recommendedName>
</protein>
<reference evidence="8 9" key="1">
    <citation type="journal article" date="2009" name="Nature">
        <title>Evolution of pathogenicity and sexual reproduction in eight Candida genomes.</title>
        <authorList>
            <person name="Butler G."/>
            <person name="Rasmussen M.D."/>
            <person name="Lin M.F."/>
            <person name="Santos M.A."/>
            <person name="Sakthikumar S."/>
            <person name="Munro C.A."/>
            <person name="Rheinbay E."/>
            <person name="Grabherr M."/>
            <person name="Forche A."/>
            <person name="Reedy J.L."/>
            <person name="Agrafioti I."/>
            <person name="Arnaud M.B."/>
            <person name="Bates S."/>
            <person name="Brown A.J."/>
            <person name="Brunke S."/>
            <person name="Costanzo M.C."/>
            <person name="Fitzpatrick D.A."/>
            <person name="de Groot P.W."/>
            <person name="Harris D."/>
            <person name="Hoyer L.L."/>
            <person name="Hube B."/>
            <person name="Klis F.M."/>
            <person name="Kodira C."/>
            <person name="Lennard N."/>
            <person name="Logue M.E."/>
            <person name="Martin R."/>
            <person name="Neiman A.M."/>
            <person name="Nikolaou E."/>
            <person name="Quail M.A."/>
            <person name="Quinn J."/>
            <person name="Santos M.C."/>
            <person name="Schmitzberger F.F."/>
            <person name="Sherlock G."/>
            <person name="Shah P."/>
            <person name="Silverstein K.A."/>
            <person name="Skrzypek M.S."/>
            <person name="Soll D."/>
            <person name="Staggs R."/>
            <person name="Stansfield I."/>
            <person name="Stumpf M.P."/>
            <person name="Sudbery P.E."/>
            <person name="Srikantha T."/>
            <person name="Zeng Q."/>
            <person name="Berman J."/>
            <person name="Berriman M."/>
            <person name="Heitman J."/>
            <person name="Gow N.A."/>
            <person name="Lorenz M.C."/>
            <person name="Birren B.W."/>
            <person name="Kellis M."/>
            <person name="Cuomo C.A."/>
        </authorList>
    </citation>
    <scope>NUCLEOTIDE SEQUENCE [LARGE SCALE GENOMIC DNA]</scope>
    <source>
        <strain evidence="9">ATCC 6260 / CBS 566 / DSM 6381 / JCM 1539 / NBRC 10279 / NRRL Y-324</strain>
    </source>
</reference>
<feature type="region of interest" description="Disordered" evidence="5">
    <location>
        <begin position="255"/>
        <end position="300"/>
    </location>
</feature>
<evidence type="ECO:0000256" key="6">
    <source>
        <dbReference type="SAM" id="Phobius"/>
    </source>
</evidence>
<dbReference type="KEGG" id="pgu:PGUG_02854"/>
<dbReference type="GO" id="GO:0099070">
    <property type="term" value="C:static microtubule bundle"/>
    <property type="evidence" value="ECO:0007669"/>
    <property type="project" value="UniProtKB-ARBA"/>
</dbReference>
<dbReference type="GO" id="GO:0000776">
    <property type="term" value="C:kinetochore"/>
    <property type="evidence" value="ECO:0007669"/>
    <property type="project" value="UniProtKB-ARBA"/>
</dbReference>
<evidence type="ECO:0000256" key="1">
    <source>
        <dbReference type="ARBA" id="ARBA00004317"/>
    </source>
</evidence>
<keyword evidence="3" id="KW-0206">Cytoskeleton</keyword>
<feature type="region of interest" description="Disordered" evidence="5">
    <location>
        <begin position="770"/>
        <end position="811"/>
    </location>
</feature>
<evidence type="ECO:0000313" key="8">
    <source>
        <dbReference type="EMBL" id="EDK38756.2"/>
    </source>
</evidence>
<keyword evidence="6" id="KW-0472">Membrane</keyword>
<dbReference type="InParanoid" id="A5DHV3"/>
<dbReference type="GO" id="GO:0051315">
    <property type="term" value="P:attachment of mitotic spindle microtubules to kinetochore"/>
    <property type="evidence" value="ECO:0007669"/>
    <property type="project" value="UniProtKB-ARBA"/>
</dbReference>
<organism evidence="8 9">
    <name type="scientific">Meyerozyma guilliermondii (strain ATCC 6260 / CBS 566 / DSM 6381 / JCM 1539 / NBRC 10279 / NRRL Y-324)</name>
    <name type="common">Yeast</name>
    <name type="synonym">Candida guilliermondii</name>
    <dbReference type="NCBI Taxonomy" id="294746"/>
    <lineage>
        <taxon>Eukaryota</taxon>
        <taxon>Fungi</taxon>
        <taxon>Dikarya</taxon>
        <taxon>Ascomycota</taxon>
        <taxon>Saccharomycotina</taxon>
        <taxon>Pichiomycetes</taxon>
        <taxon>Debaryomycetaceae</taxon>
        <taxon>Meyerozyma</taxon>
    </lineage>
</organism>
<dbReference type="HOGENOM" id="CLU_008401_1_0_1"/>
<keyword evidence="9" id="KW-1185">Reference proteome</keyword>
<dbReference type="AlphaFoldDB" id="A5DHV3"/>
<dbReference type="InterPro" id="IPR034085">
    <property type="entry name" value="TOG"/>
</dbReference>